<feature type="compositionally biased region" description="Low complexity" evidence="1">
    <location>
        <begin position="1"/>
        <end position="10"/>
    </location>
</feature>
<dbReference type="AlphaFoldDB" id="A0AAE1ND83"/>
<organism evidence="2 3">
    <name type="scientific">Petrolisthes manimaculis</name>
    <dbReference type="NCBI Taxonomy" id="1843537"/>
    <lineage>
        <taxon>Eukaryota</taxon>
        <taxon>Metazoa</taxon>
        <taxon>Ecdysozoa</taxon>
        <taxon>Arthropoda</taxon>
        <taxon>Crustacea</taxon>
        <taxon>Multicrustacea</taxon>
        <taxon>Malacostraca</taxon>
        <taxon>Eumalacostraca</taxon>
        <taxon>Eucarida</taxon>
        <taxon>Decapoda</taxon>
        <taxon>Pleocyemata</taxon>
        <taxon>Anomura</taxon>
        <taxon>Galatheoidea</taxon>
        <taxon>Porcellanidae</taxon>
        <taxon>Petrolisthes</taxon>
    </lineage>
</organism>
<evidence type="ECO:0000313" key="2">
    <source>
        <dbReference type="EMBL" id="KAK4287126.1"/>
    </source>
</evidence>
<comment type="caution">
    <text evidence="2">The sequence shown here is derived from an EMBL/GenBank/DDBJ whole genome shotgun (WGS) entry which is preliminary data.</text>
</comment>
<gene>
    <name evidence="2" type="ORF">Pmani_039798</name>
</gene>
<evidence type="ECO:0000313" key="3">
    <source>
        <dbReference type="Proteomes" id="UP001292094"/>
    </source>
</evidence>
<dbReference type="Proteomes" id="UP001292094">
    <property type="component" value="Unassembled WGS sequence"/>
</dbReference>
<dbReference type="EMBL" id="JAWZYT010007072">
    <property type="protein sequence ID" value="KAK4287126.1"/>
    <property type="molecule type" value="Genomic_DNA"/>
</dbReference>
<proteinExistence type="predicted"/>
<name>A0AAE1ND83_9EUCA</name>
<keyword evidence="3" id="KW-1185">Reference proteome</keyword>
<evidence type="ECO:0000256" key="1">
    <source>
        <dbReference type="SAM" id="MobiDB-lite"/>
    </source>
</evidence>
<sequence>MYPQSNQTASPPSPPSPSTSGTTVDPNPYDYWDFNTTCIDDDNNTTTNYYDCQDYEVPLYRHSLPRHHPLLRLVHPGVADGCDW</sequence>
<protein>
    <submittedName>
        <fullName evidence="2">Uncharacterized protein</fullName>
    </submittedName>
</protein>
<feature type="region of interest" description="Disordered" evidence="1">
    <location>
        <begin position="1"/>
        <end position="28"/>
    </location>
</feature>
<reference evidence="2" key="1">
    <citation type="submission" date="2023-11" db="EMBL/GenBank/DDBJ databases">
        <title>Genome assemblies of two species of porcelain crab, Petrolisthes cinctipes and Petrolisthes manimaculis (Anomura: Porcellanidae).</title>
        <authorList>
            <person name="Angst P."/>
        </authorList>
    </citation>
    <scope>NUCLEOTIDE SEQUENCE</scope>
    <source>
        <strain evidence="2">PB745_02</strain>
        <tissue evidence="2">Gill</tissue>
    </source>
</reference>
<accession>A0AAE1ND83</accession>